<dbReference type="EMBL" id="JARIHO010000001">
    <property type="protein sequence ID" value="KAJ7369152.1"/>
    <property type="molecule type" value="Genomic_DNA"/>
</dbReference>
<keyword evidence="2" id="KW-1185">Reference proteome</keyword>
<name>A0AAD7AW52_9AGAR</name>
<reference evidence="1" key="1">
    <citation type="submission" date="2023-03" db="EMBL/GenBank/DDBJ databases">
        <title>Massive genome expansion in bonnet fungi (Mycena s.s.) driven by repeated elements and novel gene families across ecological guilds.</title>
        <authorList>
            <consortium name="Lawrence Berkeley National Laboratory"/>
            <person name="Harder C.B."/>
            <person name="Miyauchi S."/>
            <person name="Viragh M."/>
            <person name="Kuo A."/>
            <person name="Thoen E."/>
            <person name="Andreopoulos B."/>
            <person name="Lu D."/>
            <person name="Skrede I."/>
            <person name="Drula E."/>
            <person name="Henrissat B."/>
            <person name="Morin E."/>
            <person name="Kohler A."/>
            <person name="Barry K."/>
            <person name="LaButti K."/>
            <person name="Morin E."/>
            <person name="Salamov A."/>
            <person name="Lipzen A."/>
            <person name="Mereny Z."/>
            <person name="Hegedus B."/>
            <person name="Baldrian P."/>
            <person name="Stursova M."/>
            <person name="Weitz H."/>
            <person name="Taylor A."/>
            <person name="Grigoriev I.V."/>
            <person name="Nagy L.G."/>
            <person name="Martin F."/>
            <person name="Kauserud H."/>
        </authorList>
    </citation>
    <scope>NUCLEOTIDE SEQUENCE</scope>
    <source>
        <strain evidence="1">CBHHK002</strain>
    </source>
</reference>
<gene>
    <name evidence="1" type="ORF">DFH08DRAFT_796944</name>
</gene>
<sequence length="188" mass="20904">MTNTEALSMSLPPSLPSAIHLLLDSRGVQALSISNTSWDNATFSTAASLDASGSSDNDEDTYSCTLMLAGGKSISFTESNVPDLSATSYARQIENLLSDWDNHLLSQQPQGSSLNCYIPNEYWKALKIKATLPMLHETMASLGVETCLVFETWLEKEKMYLNSLMKEPAQETLQMEYYQKLVNLHDHK</sequence>
<dbReference type="Proteomes" id="UP001218218">
    <property type="component" value="Unassembled WGS sequence"/>
</dbReference>
<organism evidence="1 2">
    <name type="scientific">Mycena albidolilacea</name>
    <dbReference type="NCBI Taxonomy" id="1033008"/>
    <lineage>
        <taxon>Eukaryota</taxon>
        <taxon>Fungi</taxon>
        <taxon>Dikarya</taxon>
        <taxon>Basidiomycota</taxon>
        <taxon>Agaricomycotina</taxon>
        <taxon>Agaricomycetes</taxon>
        <taxon>Agaricomycetidae</taxon>
        <taxon>Agaricales</taxon>
        <taxon>Marasmiineae</taxon>
        <taxon>Mycenaceae</taxon>
        <taxon>Mycena</taxon>
    </lineage>
</organism>
<protein>
    <submittedName>
        <fullName evidence="1">Uncharacterized protein</fullName>
    </submittedName>
</protein>
<accession>A0AAD7AW52</accession>
<comment type="caution">
    <text evidence="1">The sequence shown here is derived from an EMBL/GenBank/DDBJ whole genome shotgun (WGS) entry which is preliminary data.</text>
</comment>
<evidence type="ECO:0000313" key="1">
    <source>
        <dbReference type="EMBL" id="KAJ7369152.1"/>
    </source>
</evidence>
<proteinExistence type="predicted"/>
<evidence type="ECO:0000313" key="2">
    <source>
        <dbReference type="Proteomes" id="UP001218218"/>
    </source>
</evidence>
<dbReference type="AlphaFoldDB" id="A0AAD7AW52"/>